<accession>A0A399EW57</accession>
<dbReference type="AlphaFoldDB" id="A0A399EW57"/>
<protein>
    <recommendedName>
        <fullName evidence="9">CRISPR-associated endoribonuclease Cas2</fullName>
        <ecNumber evidence="9">3.1.-.-</ecNumber>
    </recommendedName>
</protein>
<keyword evidence="7 9" id="KW-0460">Magnesium</keyword>
<proteinExistence type="inferred from homology"/>
<dbReference type="InterPro" id="IPR021127">
    <property type="entry name" value="CRISPR_associated_Cas2"/>
</dbReference>
<evidence type="ECO:0000256" key="3">
    <source>
        <dbReference type="ARBA" id="ARBA00022722"/>
    </source>
</evidence>
<dbReference type="HAMAP" id="MF_01471">
    <property type="entry name" value="Cas2"/>
    <property type="match status" value="1"/>
</dbReference>
<comment type="cofactor">
    <cofactor evidence="1 9">
        <name>Mg(2+)</name>
        <dbReference type="ChEBI" id="CHEBI:18420"/>
    </cofactor>
</comment>
<name>A0A399EW57_9DEIN</name>
<keyword evidence="8 9" id="KW-0051">Antiviral defense</keyword>
<dbReference type="RefSeq" id="WP_119359364.1">
    <property type="nucleotide sequence ID" value="NZ_QWKZ01000014.1"/>
</dbReference>
<evidence type="ECO:0000256" key="5">
    <source>
        <dbReference type="ARBA" id="ARBA00022759"/>
    </source>
</evidence>
<evidence type="ECO:0000256" key="4">
    <source>
        <dbReference type="ARBA" id="ARBA00022723"/>
    </source>
</evidence>
<comment type="subunit">
    <text evidence="9">Homodimer, forms a heterotetramer with a Cas1 homodimer.</text>
</comment>
<evidence type="ECO:0000256" key="2">
    <source>
        <dbReference type="ARBA" id="ARBA00009959"/>
    </source>
</evidence>
<reference evidence="11 12" key="1">
    <citation type="submission" date="2018-08" db="EMBL/GenBank/DDBJ databases">
        <title>Meiothermus luteus KCTC 52599 genome sequencing project.</title>
        <authorList>
            <person name="Da Costa M.S."/>
            <person name="Albuquerque L."/>
            <person name="Raposo P."/>
            <person name="Froufe H.J.C."/>
            <person name="Barroso C.S."/>
            <person name="Egas C."/>
        </authorList>
    </citation>
    <scope>NUCLEOTIDE SEQUENCE [LARGE SCALE GENOMIC DNA]</scope>
    <source>
        <strain evidence="11 12">KCTC 52599</strain>
    </source>
</reference>
<dbReference type="SUPFAM" id="SSF143430">
    <property type="entry name" value="TTP0101/SSO1404-like"/>
    <property type="match status" value="1"/>
</dbReference>
<keyword evidence="6 9" id="KW-0378">Hydrolase</keyword>
<comment type="caution">
    <text evidence="11">The sequence shown here is derived from an EMBL/GenBank/DDBJ whole genome shotgun (WGS) entry which is preliminary data.</text>
</comment>
<evidence type="ECO:0000313" key="12">
    <source>
        <dbReference type="Proteomes" id="UP000265800"/>
    </source>
</evidence>
<keyword evidence="5 9" id="KW-0255">Endonuclease</keyword>
<evidence type="ECO:0000313" key="11">
    <source>
        <dbReference type="EMBL" id="RIH88268.1"/>
    </source>
</evidence>
<gene>
    <name evidence="9 11" type="primary">cas2</name>
    <name evidence="11" type="ORF">Mlute_00684</name>
</gene>
<evidence type="ECO:0000256" key="10">
    <source>
        <dbReference type="PIRNR" id="PIRNR032582"/>
    </source>
</evidence>
<dbReference type="Gene3D" id="3.30.70.240">
    <property type="match status" value="1"/>
</dbReference>
<dbReference type="GO" id="GO:0043571">
    <property type="term" value="P:maintenance of CRISPR repeat elements"/>
    <property type="evidence" value="ECO:0007669"/>
    <property type="project" value="UniProtKB-UniRule"/>
</dbReference>
<dbReference type="PIRSF" id="PIRSF032582">
    <property type="entry name" value="Cas2"/>
    <property type="match status" value="1"/>
</dbReference>
<dbReference type="GO" id="GO:0051607">
    <property type="term" value="P:defense response to virus"/>
    <property type="evidence" value="ECO:0007669"/>
    <property type="project" value="UniProtKB-UniRule"/>
</dbReference>
<comment type="function">
    <text evidence="9">CRISPR (clustered regularly interspaced short palindromic repeat), is an adaptive immune system that provides protection against mobile genetic elements (viruses, transposable elements and conjugative plasmids). CRISPR clusters contain sequences complementary to antecedent mobile elements and target invading nucleic acids. CRISPR clusters are transcribed and processed into CRISPR RNA (crRNA). Functions as a ssRNA-specific endoribonuclease. Involved in the integration of spacer DNA into the CRISPR cassette.</text>
</comment>
<dbReference type="InterPro" id="IPR019199">
    <property type="entry name" value="Virulence_VapD/CRISPR_Cas2"/>
</dbReference>
<dbReference type="OrthoDB" id="9798176at2"/>
<dbReference type="PANTHER" id="PTHR34405:SF3">
    <property type="entry name" value="CRISPR-ASSOCIATED ENDORIBONUCLEASE CAS2 3"/>
    <property type="match status" value="1"/>
</dbReference>
<keyword evidence="4 9" id="KW-0479">Metal-binding</keyword>
<dbReference type="EC" id="3.1.-.-" evidence="9"/>
<sequence length="94" mass="11045">MKELYLVIAYDTPSDSRRAKLVRLLKGFGERRQYSVFEARLTREQWAHLKGRLEALVDKKEDILAVYFLPPEAVGRTWRVGHEGLKRLEDPDFV</sequence>
<dbReference type="PANTHER" id="PTHR34405">
    <property type="entry name" value="CRISPR-ASSOCIATED ENDORIBONUCLEASE CAS2"/>
    <property type="match status" value="1"/>
</dbReference>
<evidence type="ECO:0000256" key="8">
    <source>
        <dbReference type="ARBA" id="ARBA00023118"/>
    </source>
</evidence>
<organism evidence="11 12">
    <name type="scientific">Meiothermus luteus</name>
    <dbReference type="NCBI Taxonomy" id="2026184"/>
    <lineage>
        <taxon>Bacteria</taxon>
        <taxon>Thermotogati</taxon>
        <taxon>Deinococcota</taxon>
        <taxon>Deinococci</taxon>
        <taxon>Thermales</taxon>
        <taxon>Thermaceae</taxon>
        <taxon>Meiothermus</taxon>
    </lineage>
</organism>
<keyword evidence="12" id="KW-1185">Reference proteome</keyword>
<dbReference type="Pfam" id="PF09827">
    <property type="entry name" value="CRISPR_Cas2"/>
    <property type="match status" value="1"/>
</dbReference>
<keyword evidence="3 9" id="KW-0540">Nuclease</keyword>
<dbReference type="GO" id="GO:0046872">
    <property type="term" value="F:metal ion binding"/>
    <property type="evidence" value="ECO:0007669"/>
    <property type="project" value="UniProtKB-UniRule"/>
</dbReference>
<dbReference type="GO" id="GO:0004521">
    <property type="term" value="F:RNA endonuclease activity"/>
    <property type="evidence" value="ECO:0007669"/>
    <property type="project" value="UniProtKB-UniRule"/>
</dbReference>
<evidence type="ECO:0000256" key="6">
    <source>
        <dbReference type="ARBA" id="ARBA00022801"/>
    </source>
</evidence>
<dbReference type="CDD" id="cd09725">
    <property type="entry name" value="Cas2_I_II_III"/>
    <property type="match status" value="1"/>
</dbReference>
<evidence type="ECO:0000256" key="1">
    <source>
        <dbReference type="ARBA" id="ARBA00001946"/>
    </source>
</evidence>
<evidence type="ECO:0000256" key="9">
    <source>
        <dbReference type="HAMAP-Rule" id="MF_01471"/>
    </source>
</evidence>
<dbReference type="Proteomes" id="UP000265800">
    <property type="component" value="Unassembled WGS sequence"/>
</dbReference>
<dbReference type="EMBL" id="QWKZ01000014">
    <property type="protein sequence ID" value="RIH88268.1"/>
    <property type="molecule type" value="Genomic_DNA"/>
</dbReference>
<comment type="similarity">
    <text evidence="2 9 10">Belongs to the CRISPR-associated endoribonuclease Cas2 protein family.</text>
</comment>
<dbReference type="NCBIfam" id="TIGR01573">
    <property type="entry name" value="cas2"/>
    <property type="match status" value="1"/>
</dbReference>
<evidence type="ECO:0000256" key="7">
    <source>
        <dbReference type="ARBA" id="ARBA00022842"/>
    </source>
</evidence>
<dbReference type="GO" id="GO:0016787">
    <property type="term" value="F:hydrolase activity"/>
    <property type="evidence" value="ECO:0007669"/>
    <property type="project" value="UniProtKB-KW"/>
</dbReference>
<feature type="binding site" evidence="9">
    <location>
        <position position="11"/>
    </location>
    <ligand>
        <name>Mg(2+)</name>
        <dbReference type="ChEBI" id="CHEBI:18420"/>
        <note>catalytic</note>
    </ligand>
</feature>